<evidence type="ECO:0000256" key="6">
    <source>
        <dbReference type="ARBA" id="ARBA00022759"/>
    </source>
</evidence>
<dbReference type="GO" id="GO:0019013">
    <property type="term" value="C:viral nucleocapsid"/>
    <property type="evidence" value="ECO:0007669"/>
    <property type="project" value="UniProtKB-KW"/>
</dbReference>
<evidence type="ECO:0000256" key="10">
    <source>
        <dbReference type="ARBA" id="ARBA00022884"/>
    </source>
</evidence>
<dbReference type="EMBL" id="EU557071">
    <property type="protein sequence ID" value="ACB45540.1"/>
    <property type="molecule type" value="Viral_cRNA"/>
</dbReference>
<keyword evidence="11" id="KW-0175">Coiled coil</keyword>
<evidence type="ECO:0000256" key="14">
    <source>
        <dbReference type="ARBA" id="ARBA00023200"/>
    </source>
</evidence>
<proteinExistence type="inferred from homology"/>
<keyword evidence="13" id="KW-0143">Chaperone</keyword>
<dbReference type="GO" id="GO:0004519">
    <property type="term" value="F:endonuclease activity"/>
    <property type="evidence" value="ECO:0007669"/>
    <property type="project" value="UniProtKB-KW"/>
</dbReference>
<dbReference type="Pfam" id="PF00846">
    <property type="entry name" value="Hanta_nucleocap"/>
    <property type="match status" value="1"/>
</dbReference>
<dbReference type="GO" id="GO:0016787">
    <property type="term" value="F:hydrolase activity"/>
    <property type="evidence" value="ECO:0007669"/>
    <property type="project" value="UniProtKB-KW"/>
</dbReference>
<keyword evidence="5" id="KW-0540">Nuclease</keyword>
<evidence type="ECO:0000256" key="13">
    <source>
        <dbReference type="ARBA" id="ARBA00023186"/>
    </source>
</evidence>
<name>C0IXT4_9VIRU</name>
<evidence type="ECO:0000256" key="7">
    <source>
        <dbReference type="ARBA" id="ARBA00022801"/>
    </source>
</evidence>
<sequence>RFRTAVCGLYPAQIKARNMVSPVMSVVGFLALAKDWTSRIEEWLASSWRSLPLPGVYLGLLSIVTISDRDKVHLQEWSQRNFKPSGNMQRMLDVHWLNILSHHRQYGCLLGPLIGVHQHVCLSEGMA</sequence>
<comment type="subcellular location">
    <subcellularLocation>
        <location evidence="16">Host Golgi apparatus</location>
        <location evidence="16">Host cis-Golgi network</location>
    </subcellularLocation>
    <subcellularLocation>
        <location evidence="2">Host cytoplasm</location>
        <location evidence="2">Host perinuclear region</location>
    </subcellularLocation>
    <subcellularLocation>
        <location evidence="1">Virion</location>
    </subcellularLocation>
</comment>
<keyword evidence="7" id="KW-0378">Hydrolase</keyword>
<feature type="non-terminal residue" evidence="17">
    <location>
        <position position="1"/>
    </location>
</feature>
<evidence type="ECO:0000256" key="1">
    <source>
        <dbReference type="ARBA" id="ARBA00004328"/>
    </source>
</evidence>
<keyword evidence="9" id="KW-0946">Virion</keyword>
<reference evidence="17" key="1">
    <citation type="journal article" date="2009" name="Emerg. Infect. Dis.">
        <title>Seoul virus and hantavirus disease, Shenyang, People's Republic of China.</title>
        <authorList>
            <person name="Zhang Y.Z."/>
            <person name="Dong X."/>
            <person name="Li X."/>
            <person name="Ma C."/>
            <person name="Xiong H.P."/>
            <person name="Yan G.J."/>
            <person name="Gao N."/>
            <person name="Jiang D.M."/>
            <person name="Li M.H."/>
            <person name="Li L.P."/>
            <person name="Zou Y."/>
            <person name="Plyusnin A."/>
        </authorList>
    </citation>
    <scope>NUCLEOTIDE SEQUENCE</scope>
    <source>
        <strain evidence="17">ShenyangRn144</strain>
    </source>
</reference>
<evidence type="ECO:0000256" key="5">
    <source>
        <dbReference type="ARBA" id="ARBA00022722"/>
    </source>
</evidence>
<dbReference type="GO" id="GO:0044177">
    <property type="term" value="C:host cell Golgi apparatus"/>
    <property type="evidence" value="ECO:0007669"/>
    <property type="project" value="UniProtKB-SubCell"/>
</dbReference>
<keyword evidence="6" id="KW-0255">Endonuclease</keyword>
<evidence type="ECO:0000256" key="12">
    <source>
        <dbReference type="ARBA" id="ARBA00023086"/>
    </source>
</evidence>
<evidence type="ECO:0000256" key="3">
    <source>
        <dbReference type="ARBA" id="ARBA00007687"/>
    </source>
</evidence>
<comment type="similarity">
    <text evidence="3">Belongs to the hantavirus nucleocapsid protein family.</text>
</comment>
<dbReference type="InterPro" id="IPR002214">
    <property type="entry name" value="Hanta_nucleocap"/>
</dbReference>
<gene>
    <name evidence="17" type="primary">NP</name>
</gene>
<keyword evidence="10" id="KW-0694">RNA-binding</keyword>
<protein>
    <recommendedName>
        <fullName evidence="4">Nucleoprotein</fullName>
    </recommendedName>
    <alternativeName>
        <fullName evidence="15">Nucleocapsid protein</fullName>
    </alternativeName>
</protein>
<evidence type="ECO:0000256" key="9">
    <source>
        <dbReference type="ARBA" id="ARBA00022844"/>
    </source>
</evidence>
<organism evidence="17">
    <name type="scientific">Orthohantavirus seoulense</name>
    <dbReference type="NCBI Taxonomy" id="3052498"/>
    <lineage>
        <taxon>Viruses</taxon>
        <taxon>Riboviria</taxon>
        <taxon>Orthornavirae</taxon>
        <taxon>Negarnaviricota</taxon>
        <taxon>Polyploviricotina</taxon>
        <taxon>Bunyaviricetes</taxon>
        <taxon>Elliovirales</taxon>
        <taxon>Hantaviridae</taxon>
        <taxon>Mammantavirinae</taxon>
        <taxon>Orthohantavirus</taxon>
    </lineage>
</organism>
<feature type="non-terminal residue" evidence="17">
    <location>
        <position position="127"/>
    </location>
</feature>
<dbReference type="GO" id="GO:0003723">
    <property type="term" value="F:RNA binding"/>
    <property type="evidence" value="ECO:0007669"/>
    <property type="project" value="UniProtKB-KW"/>
</dbReference>
<evidence type="ECO:0000256" key="2">
    <source>
        <dbReference type="ARBA" id="ARBA00004407"/>
    </source>
</evidence>
<keyword evidence="14" id="KW-1035">Host cytoplasm</keyword>
<accession>C0IXT4</accession>
<dbReference type="GO" id="GO:0044220">
    <property type="term" value="C:host cell perinuclear region of cytoplasm"/>
    <property type="evidence" value="ECO:0007669"/>
    <property type="project" value="UniProtKB-SubCell"/>
</dbReference>
<evidence type="ECO:0000256" key="8">
    <source>
        <dbReference type="ARBA" id="ARBA00022812"/>
    </source>
</evidence>
<evidence type="ECO:0000313" key="17">
    <source>
        <dbReference type="EMBL" id="ACB45540.1"/>
    </source>
</evidence>
<evidence type="ECO:0000256" key="11">
    <source>
        <dbReference type="ARBA" id="ARBA00023054"/>
    </source>
</evidence>
<evidence type="ECO:0000256" key="16">
    <source>
        <dbReference type="ARBA" id="ARBA00033737"/>
    </source>
</evidence>
<keyword evidence="12 17" id="KW-0543">Viral nucleoprotein</keyword>
<keyword evidence="8" id="KW-1040">Host Golgi apparatus</keyword>
<evidence type="ECO:0000256" key="4">
    <source>
        <dbReference type="ARBA" id="ARBA00014389"/>
    </source>
</evidence>
<evidence type="ECO:0000256" key="15">
    <source>
        <dbReference type="ARBA" id="ARBA00033344"/>
    </source>
</evidence>